<dbReference type="eggNOG" id="ENOG502QQC0">
    <property type="taxonomic scope" value="Eukaryota"/>
</dbReference>
<evidence type="ECO:0000313" key="8">
    <source>
        <dbReference type="EMBL" id="EEC45681.1"/>
    </source>
</evidence>
<evidence type="ECO:0000256" key="4">
    <source>
        <dbReference type="ARBA" id="ARBA00023029"/>
    </source>
</evidence>
<dbReference type="Gene3D" id="3.30.565.10">
    <property type="entry name" value="Histidine kinase-like ATPase, C-terminal domain"/>
    <property type="match status" value="1"/>
</dbReference>
<evidence type="ECO:0000313" key="9">
    <source>
        <dbReference type="Proteomes" id="UP000000759"/>
    </source>
</evidence>
<evidence type="ECO:0000256" key="6">
    <source>
        <dbReference type="ARBA" id="ARBA00023235"/>
    </source>
</evidence>
<keyword evidence="6" id="KW-0413">Isomerase</keyword>
<reference evidence="8 9" key="1">
    <citation type="journal article" date="2008" name="Nature">
        <title>The Phaeodactylum genome reveals the evolutionary history of diatom genomes.</title>
        <authorList>
            <person name="Bowler C."/>
            <person name="Allen A.E."/>
            <person name="Badger J.H."/>
            <person name="Grimwood J."/>
            <person name="Jabbari K."/>
            <person name="Kuo A."/>
            <person name="Maheswari U."/>
            <person name="Martens C."/>
            <person name="Maumus F."/>
            <person name="Otillar R.P."/>
            <person name="Rayko E."/>
            <person name="Salamov A."/>
            <person name="Vandepoele K."/>
            <person name="Beszteri B."/>
            <person name="Gruber A."/>
            <person name="Heijde M."/>
            <person name="Katinka M."/>
            <person name="Mock T."/>
            <person name="Valentin K."/>
            <person name="Verret F."/>
            <person name="Berges J.A."/>
            <person name="Brownlee C."/>
            <person name="Cadoret J.P."/>
            <person name="Chiovitti A."/>
            <person name="Choi C.J."/>
            <person name="Coesel S."/>
            <person name="De Martino A."/>
            <person name="Detter J.C."/>
            <person name="Durkin C."/>
            <person name="Falciatore A."/>
            <person name="Fournet J."/>
            <person name="Haruta M."/>
            <person name="Huysman M.J."/>
            <person name="Jenkins B.D."/>
            <person name="Jiroutova K."/>
            <person name="Jorgensen R.E."/>
            <person name="Joubert Y."/>
            <person name="Kaplan A."/>
            <person name="Kroger N."/>
            <person name="Kroth P.G."/>
            <person name="La Roche J."/>
            <person name="Lindquist E."/>
            <person name="Lommer M."/>
            <person name="Martin-Jezequel V."/>
            <person name="Lopez P.J."/>
            <person name="Lucas S."/>
            <person name="Mangogna M."/>
            <person name="McGinnis K."/>
            <person name="Medlin L.K."/>
            <person name="Montsant A."/>
            <person name="Oudot-Le Secq M.P."/>
            <person name="Napoli C."/>
            <person name="Obornik M."/>
            <person name="Parker M.S."/>
            <person name="Petit J.L."/>
            <person name="Porcel B.M."/>
            <person name="Poulsen N."/>
            <person name="Robison M."/>
            <person name="Rychlewski L."/>
            <person name="Rynearson T.A."/>
            <person name="Schmutz J."/>
            <person name="Shapiro H."/>
            <person name="Siaut M."/>
            <person name="Stanley M."/>
            <person name="Sussman M.R."/>
            <person name="Taylor A.R."/>
            <person name="Vardi A."/>
            <person name="von Dassow P."/>
            <person name="Vyverman W."/>
            <person name="Willis A."/>
            <person name="Wyrwicz L.S."/>
            <person name="Rokhsar D.S."/>
            <person name="Weissenbach J."/>
            <person name="Armbrust E.V."/>
            <person name="Green B.R."/>
            <person name="Van de Peer Y."/>
            <person name="Grigoriev I.V."/>
        </authorList>
    </citation>
    <scope>NUCLEOTIDE SEQUENCE [LARGE SCALE GENOMIC DNA]</scope>
    <source>
        <strain evidence="8 9">CCAP 1055/1</strain>
    </source>
</reference>
<dbReference type="FunFam" id="3.30.230.10:FF:000050">
    <property type="entry name" value="DNA topoisomerase 6 subunit B"/>
    <property type="match status" value="1"/>
</dbReference>
<dbReference type="SUPFAM" id="SSF54211">
    <property type="entry name" value="Ribosomal protein S5 domain 2-like"/>
    <property type="match status" value="1"/>
</dbReference>
<dbReference type="EMBL" id="CM000619">
    <property type="protein sequence ID" value="EEC45681.1"/>
    <property type="molecule type" value="Genomic_DNA"/>
</dbReference>
<dbReference type="GO" id="GO:0005524">
    <property type="term" value="F:ATP binding"/>
    <property type="evidence" value="ECO:0007669"/>
    <property type="project" value="UniProtKB-KW"/>
</dbReference>
<dbReference type="SUPFAM" id="SSF55874">
    <property type="entry name" value="ATPase domain of HSP90 chaperone/DNA topoisomerase II/histidine kinase"/>
    <property type="match status" value="1"/>
</dbReference>
<dbReference type="NCBIfam" id="NF003218">
    <property type="entry name" value="PRK04184.1"/>
    <property type="match status" value="1"/>
</dbReference>
<dbReference type="GO" id="GO:0009507">
    <property type="term" value="C:chloroplast"/>
    <property type="evidence" value="ECO:0007669"/>
    <property type="project" value="UniProtKB-SubCell"/>
</dbReference>
<dbReference type="OrthoDB" id="1562195at2759"/>
<evidence type="ECO:0000256" key="2">
    <source>
        <dbReference type="ARBA" id="ARBA00022741"/>
    </source>
</evidence>
<dbReference type="InterPro" id="IPR036890">
    <property type="entry name" value="HATPase_C_sf"/>
</dbReference>
<dbReference type="AlphaFoldDB" id="B7G6Z7"/>
<keyword evidence="2" id="KW-0547">Nucleotide-binding</keyword>
<dbReference type="CDD" id="cd00823">
    <property type="entry name" value="TopoIIB_Trans"/>
    <property type="match status" value="1"/>
</dbReference>
<proteinExistence type="inferred from homology"/>
<sequence>MAKTNGVASKASAGEVQVQKSPAEFFAENQAIAGFDNLGKSLYTSLRELVENSLDACESIHELPEISIEIKEYTQEEFNALDVMKTSPRKKRDMQLFETKKKDKKPPKEATDVDEITTVENSGKKRKKAPQDAYFKLTVKDNGCGMSHSAIPNLLGRVLSGSKYGVRQTRGKFGLGAKMALIWAKKSTGQPIRIMTSHRPDGGVAPERASACVLDIDIYKNAPRILEHTTRKNTDGWMGTEMSVLIAGNWTTYKSRIVQYLQQLAIITPYAVLELAYINISDSKRNLHVRYDRRSDQMPPPAKTIKHHPASVNNLVIQQLIQFTKTRTLFKFLSTELSTVSPPLARRLVTELGFDESMPPSSLEDKEITRLVQLLRQVQLFKAPDGSCLSPLGEYNLNLGIRKVLEPDLIATSRDKPGAYEGHPFLVEAAVSLGGKEVKEGITVIRFANRIPLLFEGGADVATRVANTKIRWSNYKMDYKRDRIGVFVSIVSTKVPFKGTSKEYIGDDATEIQQSVKRALQSCCQQLRGYLAKRSALKDAQTRKSRMAKYVPDVGRSLFGILDSMRARQAELSLPEAPPSQSPTKRLRLDRSAAQLMIERLNRGEVTEQSLAAKLTESIDDQLNVQEEGTDDKGSAPTQEAQPLYLVPLYNLDDDSNDISHPLFTFRPIMPILRMPAMQVQE</sequence>
<dbReference type="Gene3D" id="3.30.230.10">
    <property type="match status" value="1"/>
</dbReference>
<dbReference type="OMA" id="VYRGNPF"/>
<protein>
    <submittedName>
        <fullName evidence="8">Type II DNA topoisomerase 6 subunit</fullName>
    </submittedName>
</protein>
<evidence type="ECO:0000256" key="5">
    <source>
        <dbReference type="ARBA" id="ARBA00023125"/>
    </source>
</evidence>
<dbReference type="PANTHER" id="PTHR48444">
    <property type="entry name" value="DNA TOPOISOMERASE 6 SUBUNIT B"/>
    <property type="match status" value="1"/>
</dbReference>
<dbReference type="GO" id="GO:0003677">
    <property type="term" value="F:DNA binding"/>
    <property type="evidence" value="ECO:0007669"/>
    <property type="project" value="UniProtKB-KW"/>
</dbReference>
<dbReference type="PaxDb" id="2850-Phatr15042"/>
<dbReference type="KEGG" id="pti:PHATRDRAFT_38840"/>
<feature type="domain" description="DNA topoisomerase VI subunit B transducer" evidence="7">
    <location>
        <begin position="384"/>
        <end position="542"/>
    </location>
</feature>
<dbReference type="RefSeq" id="XP_002182945.1">
    <property type="nucleotide sequence ID" value="XM_002182909.1"/>
</dbReference>
<dbReference type="InParanoid" id="B7G6Z7"/>
<evidence type="ECO:0000259" key="7">
    <source>
        <dbReference type="Pfam" id="PF09239"/>
    </source>
</evidence>
<dbReference type="Proteomes" id="UP000000759">
    <property type="component" value="Chromosome 17"/>
</dbReference>
<dbReference type="Pfam" id="PF09239">
    <property type="entry name" value="Topo-VIb_trans"/>
    <property type="match status" value="1"/>
</dbReference>
<dbReference type="InterPro" id="IPR020568">
    <property type="entry name" value="Ribosomal_Su5_D2-typ_SF"/>
</dbReference>
<dbReference type="GeneID" id="7203590"/>
<keyword evidence="9" id="KW-1185">Reference proteome</keyword>
<dbReference type="PANTHER" id="PTHR48444:SF1">
    <property type="entry name" value="DNA TOPOISOMERASE 6 SUBUNIT B"/>
    <property type="match status" value="1"/>
</dbReference>
<keyword evidence="5" id="KW-0238">DNA-binding</keyword>
<keyword evidence="3" id="KW-0067">ATP-binding</keyword>
<dbReference type="Gene3D" id="1.10.8.50">
    <property type="match status" value="1"/>
</dbReference>
<dbReference type="HOGENOM" id="CLU_006403_1_0_1"/>
<dbReference type="HAMAP" id="MF_00322">
    <property type="entry name" value="Top6B"/>
    <property type="match status" value="1"/>
</dbReference>
<evidence type="ECO:0000256" key="1">
    <source>
        <dbReference type="ARBA" id="ARBA00004229"/>
    </source>
</evidence>
<keyword evidence="4" id="KW-0799">Topoisomerase</keyword>
<dbReference type="InterPro" id="IPR015320">
    <property type="entry name" value="TopoVI_B_transducer"/>
</dbReference>
<dbReference type="InterPro" id="IPR005734">
    <property type="entry name" value="TopoVI_B"/>
</dbReference>
<organism evidence="8 9">
    <name type="scientific">Phaeodactylum tricornutum (strain CCAP 1055/1)</name>
    <dbReference type="NCBI Taxonomy" id="556484"/>
    <lineage>
        <taxon>Eukaryota</taxon>
        <taxon>Sar</taxon>
        <taxon>Stramenopiles</taxon>
        <taxon>Ochrophyta</taxon>
        <taxon>Bacillariophyta</taxon>
        <taxon>Bacillariophyceae</taxon>
        <taxon>Bacillariophycidae</taxon>
        <taxon>Naviculales</taxon>
        <taxon>Phaeodactylaceae</taxon>
        <taxon>Phaeodactylum</taxon>
    </lineage>
</organism>
<dbReference type="STRING" id="556484.B7G6Z7"/>
<dbReference type="GO" id="GO:0006265">
    <property type="term" value="P:DNA topological change"/>
    <property type="evidence" value="ECO:0007669"/>
    <property type="project" value="InterPro"/>
</dbReference>
<dbReference type="InterPro" id="IPR014721">
    <property type="entry name" value="Ribsml_uS5_D2-typ_fold_subgr"/>
</dbReference>
<comment type="subcellular location">
    <subcellularLocation>
        <location evidence="1">Plastid</location>
        <location evidence="1">Chloroplast</location>
    </subcellularLocation>
</comment>
<dbReference type="GO" id="GO:0003918">
    <property type="term" value="F:DNA topoisomerase type II (double strand cut, ATP-hydrolyzing) activity"/>
    <property type="evidence" value="ECO:0007669"/>
    <property type="project" value="InterPro"/>
</dbReference>
<gene>
    <name evidence="8" type="primary">TOP6B</name>
    <name evidence="8" type="ORF">PHATRDRAFT_38840</name>
</gene>
<evidence type="ECO:0000256" key="3">
    <source>
        <dbReference type="ARBA" id="ARBA00022840"/>
    </source>
</evidence>
<accession>B7G6Z7</accession>
<reference evidence="9" key="2">
    <citation type="submission" date="2008-08" db="EMBL/GenBank/DDBJ databases">
        <authorList>
            <consortium name="Diatom Consortium"/>
            <person name="Grigoriev I."/>
            <person name="Grimwood J."/>
            <person name="Kuo A."/>
            <person name="Otillar R.P."/>
            <person name="Salamov A."/>
            <person name="Detter J.C."/>
            <person name="Lindquist E."/>
            <person name="Shapiro H."/>
            <person name="Lucas S."/>
            <person name="Glavina del Rio T."/>
            <person name="Pitluck S."/>
            <person name="Rokhsar D."/>
            <person name="Bowler C."/>
        </authorList>
    </citation>
    <scope>GENOME REANNOTATION</scope>
    <source>
        <strain evidence="9">CCAP 1055/1</strain>
    </source>
</reference>
<name>B7G6Z7_PHATC</name>